<keyword evidence="1" id="KW-1133">Transmembrane helix</keyword>
<gene>
    <name evidence="2" type="ORF">V6N12_021986</name>
</gene>
<accession>A0ABR2FTN1</accession>
<reference evidence="2 3" key="1">
    <citation type="journal article" date="2024" name="G3 (Bethesda)">
        <title>Genome assembly of Hibiscus sabdariffa L. provides insights into metabolisms of medicinal natural products.</title>
        <authorList>
            <person name="Kim T."/>
        </authorList>
    </citation>
    <scope>NUCLEOTIDE SEQUENCE [LARGE SCALE GENOMIC DNA]</scope>
    <source>
        <strain evidence="2">TK-2024</strain>
        <tissue evidence="2">Old leaves</tissue>
    </source>
</reference>
<dbReference type="Proteomes" id="UP001472677">
    <property type="component" value="Unassembled WGS sequence"/>
</dbReference>
<feature type="transmembrane region" description="Helical" evidence="1">
    <location>
        <begin position="64"/>
        <end position="85"/>
    </location>
</feature>
<organism evidence="2 3">
    <name type="scientific">Hibiscus sabdariffa</name>
    <name type="common">roselle</name>
    <dbReference type="NCBI Taxonomy" id="183260"/>
    <lineage>
        <taxon>Eukaryota</taxon>
        <taxon>Viridiplantae</taxon>
        <taxon>Streptophyta</taxon>
        <taxon>Embryophyta</taxon>
        <taxon>Tracheophyta</taxon>
        <taxon>Spermatophyta</taxon>
        <taxon>Magnoliopsida</taxon>
        <taxon>eudicotyledons</taxon>
        <taxon>Gunneridae</taxon>
        <taxon>Pentapetalae</taxon>
        <taxon>rosids</taxon>
        <taxon>malvids</taxon>
        <taxon>Malvales</taxon>
        <taxon>Malvaceae</taxon>
        <taxon>Malvoideae</taxon>
        <taxon>Hibiscus</taxon>
    </lineage>
</organism>
<proteinExistence type="predicted"/>
<evidence type="ECO:0000313" key="2">
    <source>
        <dbReference type="EMBL" id="KAK8587498.1"/>
    </source>
</evidence>
<feature type="transmembrane region" description="Helical" evidence="1">
    <location>
        <begin position="6"/>
        <end position="25"/>
    </location>
</feature>
<sequence>MNGRFVLVLSSVSIGVLFLFLVVLFPDQCGSLGSKLMELRIKQGNDTVSTPHRKLVRGKLQNEIFHSGFLLLFPNVWLAPGMIMASGRVN</sequence>
<name>A0ABR2FTN1_9ROSI</name>
<dbReference type="EMBL" id="JBBPBM010000004">
    <property type="protein sequence ID" value="KAK8587498.1"/>
    <property type="molecule type" value="Genomic_DNA"/>
</dbReference>
<evidence type="ECO:0008006" key="4">
    <source>
        <dbReference type="Google" id="ProtNLM"/>
    </source>
</evidence>
<keyword evidence="1" id="KW-0472">Membrane</keyword>
<protein>
    <recommendedName>
        <fullName evidence="4">Transmembrane protein</fullName>
    </recommendedName>
</protein>
<evidence type="ECO:0000313" key="3">
    <source>
        <dbReference type="Proteomes" id="UP001472677"/>
    </source>
</evidence>
<keyword evidence="3" id="KW-1185">Reference proteome</keyword>
<evidence type="ECO:0000256" key="1">
    <source>
        <dbReference type="SAM" id="Phobius"/>
    </source>
</evidence>
<comment type="caution">
    <text evidence="2">The sequence shown here is derived from an EMBL/GenBank/DDBJ whole genome shotgun (WGS) entry which is preliminary data.</text>
</comment>
<keyword evidence="1" id="KW-0812">Transmembrane</keyword>